<gene>
    <name evidence="2" type="ORF">BG006_000243</name>
</gene>
<dbReference type="AlphaFoldDB" id="A0A9P5SQC3"/>
<dbReference type="GO" id="GO:0006355">
    <property type="term" value="P:regulation of DNA-templated transcription"/>
    <property type="evidence" value="ECO:0007669"/>
    <property type="project" value="InterPro"/>
</dbReference>
<feature type="compositionally biased region" description="Basic and acidic residues" evidence="1">
    <location>
        <begin position="58"/>
        <end position="69"/>
    </location>
</feature>
<proteinExistence type="predicted"/>
<feature type="region of interest" description="Disordered" evidence="1">
    <location>
        <begin position="52"/>
        <end position="93"/>
    </location>
</feature>
<feature type="compositionally biased region" description="Polar residues" evidence="1">
    <location>
        <begin position="157"/>
        <end position="172"/>
    </location>
</feature>
<keyword evidence="3" id="KW-1185">Reference proteome</keyword>
<feature type="region of interest" description="Disordered" evidence="1">
    <location>
        <begin position="124"/>
        <end position="187"/>
    </location>
</feature>
<name>A0A9P5SQC3_9FUNG</name>
<organism evidence="2 3">
    <name type="scientific">Podila minutissima</name>
    <dbReference type="NCBI Taxonomy" id="64525"/>
    <lineage>
        <taxon>Eukaryota</taxon>
        <taxon>Fungi</taxon>
        <taxon>Fungi incertae sedis</taxon>
        <taxon>Mucoromycota</taxon>
        <taxon>Mortierellomycotina</taxon>
        <taxon>Mortierellomycetes</taxon>
        <taxon>Mortierellales</taxon>
        <taxon>Mortierellaceae</taxon>
        <taxon>Podila</taxon>
    </lineage>
</organism>
<dbReference type="Proteomes" id="UP000696485">
    <property type="component" value="Unassembled WGS sequence"/>
</dbReference>
<dbReference type="InterPro" id="IPR012479">
    <property type="entry name" value="SAP30BP"/>
</dbReference>
<feature type="region of interest" description="Disordered" evidence="1">
    <location>
        <begin position="360"/>
        <end position="391"/>
    </location>
</feature>
<evidence type="ECO:0000313" key="2">
    <source>
        <dbReference type="EMBL" id="KAF9335373.1"/>
    </source>
</evidence>
<dbReference type="GO" id="GO:0005634">
    <property type="term" value="C:nucleus"/>
    <property type="evidence" value="ECO:0007669"/>
    <property type="project" value="TreeGrafter"/>
</dbReference>
<evidence type="ECO:0000313" key="3">
    <source>
        <dbReference type="Proteomes" id="UP000696485"/>
    </source>
</evidence>
<accession>A0A9P5SQC3</accession>
<evidence type="ECO:0000256" key="1">
    <source>
        <dbReference type="SAM" id="MobiDB-lite"/>
    </source>
</evidence>
<comment type="caution">
    <text evidence="2">The sequence shown here is derived from an EMBL/GenBank/DDBJ whole genome shotgun (WGS) entry which is preliminary data.</text>
</comment>
<evidence type="ECO:0008006" key="4">
    <source>
        <dbReference type="Google" id="ProtNLM"/>
    </source>
</evidence>
<reference evidence="2" key="1">
    <citation type="journal article" date="2020" name="Fungal Divers.">
        <title>Resolving the Mortierellaceae phylogeny through synthesis of multi-gene phylogenetics and phylogenomics.</title>
        <authorList>
            <person name="Vandepol N."/>
            <person name="Liber J."/>
            <person name="Desiro A."/>
            <person name="Na H."/>
            <person name="Kennedy M."/>
            <person name="Barry K."/>
            <person name="Grigoriev I.V."/>
            <person name="Miller A.N."/>
            <person name="O'Donnell K."/>
            <person name="Stajich J.E."/>
            <person name="Bonito G."/>
        </authorList>
    </citation>
    <scope>NUCLEOTIDE SEQUENCE</scope>
    <source>
        <strain evidence="2">NVP1</strain>
    </source>
</reference>
<dbReference type="EMBL" id="JAAAUY010000103">
    <property type="protein sequence ID" value="KAF9335373.1"/>
    <property type="molecule type" value="Genomic_DNA"/>
</dbReference>
<dbReference type="PANTHER" id="PTHR13464">
    <property type="entry name" value="TRANSCRIPTIONAL REGULATOR PROTEIN HCNGP"/>
    <property type="match status" value="1"/>
</dbReference>
<protein>
    <recommendedName>
        <fullName evidence="4">HCNGP-like protein</fullName>
    </recommendedName>
</protein>
<dbReference type="Pfam" id="PF07818">
    <property type="entry name" value="HCNGP"/>
    <property type="match status" value="1"/>
</dbReference>
<dbReference type="PANTHER" id="PTHR13464:SF0">
    <property type="entry name" value="SAP30-BINDING PROTEIN"/>
    <property type="match status" value="1"/>
</dbReference>
<sequence length="391" mass="41010">MSKGLVGLVAYGDSDSDSSEDEQVIALSAKAPASGTTTSGISGFRPLAFNVSIGPGSEELKTGTDHQGQDRPSPQDTISRPVGARSGHETNKNLSTGLLKHTLEAEHSKEHLRTLSSDLIHTSSPSVANEAHGTSFARSRSGTPLPADHSAAADVYNTPTTGMSPVASQPSRMTDESHGSGGAFHGDRGALLRSLLRPRPIPGTENFGIPPSPEGEINPAVQAKMEQFQNIKVTRGIHFNQSLMKNKNFRNPHIYSSLVDLVALNEIGSNFEKKEFFDFEGYGPECYAAGLAEAQKQAAERLAVQQQARSQLQFVPGSTSTISNQGVGMEGVISTGLGPSGSVPSSVASAAAAAAAIAARHASSSSGPSARPKKSKWDSVAVDEPHKKSRH</sequence>